<evidence type="ECO:0000256" key="1">
    <source>
        <dbReference type="SAM" id="MobiDB-lite"/>
    </source>
</evidence>
<organism evidence="2 3">
    <name type="scientific">Colletotrichum musicola</name>
    <dbReference type="NCBI Taxonomy" id="2175873"/>
    <lineage>
        <taxon>Eukaryota</taxon>
        <taxon>Fungi</taxon>
        <taxon>Dikarya</taxon>
        <taxon>Ascomycota</taxon>
        <taxon>Pezizomycotina</taxon>
        <taxon>Sordariomycetes</taxon>
        <taxon>Hypocreomycetidae</taxon>
        <taxon>Glomerellales</taxon>
        <taxon>Glomerellaceae</taxon>
        <taxon>Colletotrichum</taxon>
        <taxon>Colletotrichum orchidearum species complex</taxon>
    </lineage>
</organism>
<evidence type="ECO:0000313" key="3">
    <source>
        <dbReference type="Proteomes" id="UP000639643"/>
    </source>
</evidence>
<protein>
    <submittedName>
        <fullName evidence="2">Uncharacterized protein</fullName>
    </submittedName>
</protein>
<gene>
    <name evidence="2" type="ORF">CMUS01_05941</name>
</gene>
<accession>A0A8H6NIV8</accession>
<dbReference type="Proteomes" id="UP000639643">
    <property type="component" value="Unassembled WGS sequence"/>
</dbReference>
<name>A0A8H6NIV8_9PEZI</name>
<dbReference type="EMBL" id="WIGM01000185">
    <property type="protein sequence ID" value="KAF6835024.1"/>
    <property type="molecule type" value="Genomic_DNA"/>
</dbReference>
<feature type="region of interest" description="Disordered" evidence="1">
    <location>
        <begin position="140"/>
        <end position="175"/>
    </location>
</feature>
<evidence type="ECO:0000313" key="2">
    <source>
        <dbReference type="EMBL" id="KAF6835024.1"/>
    </source>
</evidence>
<dbReference type="AlphaFoldDB" id="A0A8H6NIV8"/>
<reference evidence="2" key="1">
    <citation type="journal article" date="2020" name="Phytopathology">
        <title>Genome Sequence Resources of Colletotrichum truncatum, C. plurivorum, C. musicola, and C. sojae: Four Species Pathogenic to Soybean (Glycine max).</title>
        <authorList>
            <person name="Rogerio F."/>
            <person name="Boufleur T.R."/>
            <person name="Ciampi-Guillardi M."/>
            <person name="Sukno S.A."/>
            <person name="Thon M.R."/>
            <person name="Massola Junior N.S."/>
            <person name="Baroncelli R."/>
        </authorList>
    </citation>
    <scope>NUCLEOTIDE SEQUENCE</scope>
    <source>
        <strain evidence="2">LFN0074</strain>
    </source>
</reference>
<comment type="caution">
    <text evidence="2">The sequence shown here is derived from an EMBL/GenBank/DDBJ whole genome shotgun (WGS) entry which is preliminary data.</text>
</comment>
<sequence length="175" mass="18834">MHGNLLPPAAPAASPTESGVIDTIPLIASTGNLSGALLTTSVEMTNQAYIMTRKDVHGSNNARSCSDAFCYAKLLDGGRRSFDDTFGLIGEEQPSSRPPVALEFPWSIPGVGLVRLDRFAFSCANYAAMTIHQRRCRPFQQQRAETRAQTTPGLDHAADWSPRKPQSLAPLAAGH</sequence>
<proteinExistence type="predicted"/>
<keyword evidence="3" id="KW-1185">Reference proteome</keyword>
<feature type="compositionally biased region" description="Low complexity" evidence="1">
    <location>
        <begin position="140"/>
        <end position="151"/>
    </location>
</feature>